<feature type="domain" description="HD-GYP" evidence="1">
    <location>
        <begin position="105"/>
        <end position="302"/>
    </location>
</feature>
<dbReference type="PROSITE" id="PS51832">
    <property type="entry name" value="HD_GYP"/>
    <property type="match status" value="1"/>
</dbReference>
<dbReference type="SUPFAM" id="SSF109604">
    <property type="entry name" value="HD-domain/PDEase-like"/>
    <property type="match status" value="1"/>
</dbReference>
<dbReference type="PANTHER" id="PTHR43155">
    <property type="entry name" value="CYCLIC DI-GMP PHOSPHODIESTERASE PA4108-RELATED"/>
    <property type="match status" value="1"/>
</dbReference>
<sequence>MQRIAVKDLAPGMVAAKSIYTADGRMLLAEGATFTKRYINRLQELGIWVAYIQNPLAVSIDVPDILAEETRVKAISTVKEAFEGFRNTKKIDMGQFKQLTEGIVDEIIRNPNAVFHLNDIRMYDDYTFAHSVNVCVLAVLVGAALQYTPRQLMELGVGAVLHDVGKMAIEKQILNKPGHLSESEMDLMRRHPELGFEILRKYSAQLSWLSIHVAFQHQEKFDGSGYPRGLKETDIHEYARITAIADVYDALTSDRPYRPALSPGEAYEFLLAGSGTHFDPDILREFLRHVALYPVGSIVKLNTGDIGIVTHVFSGLQTRPIVRLLVDASNTLYNSDAEIDLSTELTVFVNQVLPELDVATLARRIGNPALTRIEVG</sequence>
<dbReference type="Gene3D" id="1.10.3210.10">
    <property type="entry name" value="Hypothetical protein af1432"/>
    <property type="match status" value="1"/>
</dbReference>
<dbReference type="PANTHER" id="PTHR43155:SF2">
    <property type="entry name" value="CYCLIC DI-GMP PHOSPHODIESTERASE PA4108"/>
    <property type="match status" value="1"/>
</dbReference>
<gene>
    <name evidence="2" type="ORF">AXX12_14495</name>
</gene>
<accession>A0A154BPD2</accession>
<dbReference type="Proteomes" id="UP000076268">
    <property type="component" value="Unassembled WGS sequence"/>
</dbReference>
<protein>
    <recommendedName>
        <fullName evidence="1">HD-GYP domain-containing protein</fullName>
    </recommendedName>
</protein>
<name>A0A154BPD2_ANASB</name>
<organism evidence="2 3">
    <name type="scientific">Anaerosporomusa subterranea</name>
    <dbReference type="NCBI Taxonomy" id="1794912"/>
    <lineage>
        <taxon>Bacteria</taxon>
        <taxon>Bacillati</taxon>
        <taxon>Bacillota</taxon>
        <taxon>Negativicutes</taxon>
        <taxon>Acetonemataceae</taxon>
        <taxon>Anaerosporomusa</taxon>
    </lineage>
</organism>
<dbReference type="AlphaFoldDB" id="A0A154BPD2"/>
<dbReference type="RefSeq" id="WP_066245086.1">
    <property type="nucleotide sequence ID" value="NZ_LSGP01000025.1"/>
</dbReference>
<dbReference type="InterPro" id="IPR037522">
    <property type="entry name" value="HD_GYP_dom"/>
</dbReference>
<dbReference type="CDD" id="cd00077">
    <property type="entry name" value="HDc"/>
    <property type="match status" value="1"/>
</dbReference>
<evidence type="ECO:0000313" key="3">
    <source>
        <dbReference type="Proteomes" id="UP000076268"/>
    </source>
</evidence>
<dbReference type="Pfam" id="PF13487">
    <property type="entry name" value="HD_5"/>
    <property type="match status" value="1"/>
</dbReference>
<comment type="caution">
    <text evidence="2">The sequence shown here is derived from an EMBL/GenBank/DDBJ whole genome shotgun (WGS) entry which is preliminary data.</text>
</comment>
<dbReference type="InterPro" id="IPR003607">
    <property type="entry name" value="HD/PDEase_dom"/>
</dbReference>
<evidence type="ECO:0000313" key="2">
    <source>
        <dbReference type="EMBL" id="KYZ75358.1"/>
    </source>
</evidence>
<proteinExistence type="predicted"/>
<dbReference type="STRING" id="1794912.AXX12_14495"/>
<dbReference type="EMBL" id="LSGP01000025">
    <property type="protein sequence ID" value="KYZ75358.1"/>
    <property type="molecule type" value="Genomic_DNA"/>
</dbReference>
<dbReference type="SMART" id="SM00471">
    <property type="entry name" value="HDc"/>
    <property type="match status" value="1"/>
</dbReference>
<evidence type="ECO:0000259" key="1">
    <source>
        <dbReference type="PROSITE" id="PS51832"/>
    </source>
</evidence>
<keyword evidence="3" id="KW-1185">Reference proteome</keyword>
<dbReference type="OrthoDB" id="1677843at2"/>
<reference evidence="2 3" key="1">
    <citation type="submission" date="2016-02" db="EMBL/GenBank/DDBJ databases">
        <title>Anaerosporomusa subterraneum gen. nov., sp. nov., a spore-forming obligate anaerobe isolated from saprolite.</title>
        <authorList>
            <person name="Choi J.K."/>
            <person name="Shah M."/>
            <person name="Yee N."/>
        </authorList>
    </citation>
    <scope>NUCLEOTIDE SEQUENCE [LARGE SCALE GENOMIC DNA]</scope>
    <source>
        <strain evidence="2 3">RU4</strain>
    </source>
</reference>